<dbReference type="RefSeq" id="WP_189567002.1">
    <property type="nucleotide sequence ID" value="NZ_BMXI01000002.1"/>
</dbReference>
<reference evidence="1" key="2">
    <citation type="submission" date="2020-09" db="EMBL/GenBank/DDBJ databases">
        <authorList>
            <person name="Sun Q."/>
            <person name="Kim S."/>
        </authorList>
    </citation>
    <scope>NUCLEOTIDE SEQUENCE</scope>
    <source>
        <strain evidence="1">KCTC 12988</strain>
    </source>
</reference>
<protein>
    <submittedName>
        <fullName evidence="1">Uncharacterized protein</fullName>
    </submittedName>
</protein>
<gene>
    <name evidence="1" type="ORF">GCM10007100_04630</name>
</gene>
<evidence type="ECO:0000313" key="2">
    <source>
        <dbReference type="Proteomes" id="UP000644507"/>
    </source>
</evidence>
<dbReference type="EMBL" id="BMXI01000002">
    <property type="protein sequence ID" value="GHC42767.1"/>
    <property type="molecule type" value="Genomic_DNA"/>
</dbReference>
<reference evidence="1" key="1">
    <citation type="journal article" date="2014" name="Int. J. Syst. Evol. Microbiol.">
        <title>Complete genome sequence of Corynebacterium casei LMG S-19264T (=DSM 44701T), isolated from a smear-ripened cheese.</title>
        <authorList>
            <consortium name="US DOE Joint Genome Institute (JGI-PGF)"/>
            <person name="Walter F."/>
            <person name="Albersmeier A."/>
            <person name="Kalinowski J."/>
            <person name="Ruckert C."/>
        </authorList>
    </citation>
    <scope>NUCLEOTIDE SEQUENCE</scope>
    <source>
        <strain evidence="1">KCTC 12988</strain>
    </source>
</reference>
<dbReference type="AlphaFoldDB" id="A0A918TEL8"/>
<comment type="caution">
    <text evidence="1">The sequence shown here is derived from an EMBL/GenBank/DDBJ whole genome shotgun (WGS) entry which is preliminary data.</text>
</comment>
<sequence length="128" mass="13841">MSDALLAILIVWMGLSVNVVLSEEGGVLNEEGQVYDGINIGYLHMPGWTVLADSSSTPDGQVKVVFDSGGVRIGERWIGQIYFDEGELLVKKKGATSRLLKGKCELGILRAKIVFEDGTVVHFGKVTC</sequence>
<accession>A0A918TEL8</accession>
<keyword evidence="2" id="KW-1185">Reference proteome</keyword>
<organism evidence="1 2">
    <name type="scientific">Roseibacillus persicicus</name>
    <dbReference type="NCBI Taxonomy" id="454148"/>
    <lineage>
        <taxon>Bacteria</taxon>
        <taxon>Pseudomonadati</taxon>
        <taxon>Verrucomicrobiota</taxon>
        <taxon>Verrucomicrobiia</taxon>
        <taxon>Verrucomicrobiales</taxon>
        <taxon>Verrucomicrobiaceae</taxon>
        <taxon>Roseibacillus</taxon>
    </lineage>
</organism>
<dbReference type="Proteomes" id="UP000644507">
    <property type="component" value="Unassembled WGS sequence"/>
</dbReference>
<proteinExistence type="predicted"/>
<name>A0A918TEL8_9BACT</name>
<evidence type="ECO:0000313" key="1">
    <source>
        <dbReference type="EMBL" id="GHC42767.1"/>
    </source>
</evidence>